<keyword evidence="2" id="KW-1185">Reference proteome</keyword>
<dbReference type="InterPro" id="IPR014825">
    <property type="entry name" value="DNA_alkylation"/>
</dbReference>
<evidence type="ECO:0000313" key="1">
    <source>
        <dbReference type="EMBL" id="TDQ52150.1"/>
    </source>
</evidence>
<proteinExistence type="predicted"/>
<dbReference type="Pfam" id="PF08713">
    <property type="entry name" value="DNA_alkylation"/>
    <property type="match status" value="1"/>
</dbReference>
<dbReference type="PANTHER" id="PTHR34070:SF1">
    <property type="entry name" value="DNA ALKYLATION REPAIR PROTEIN"/>
    <property type="match status" value="1"/>
</dbReference>
<dbReference type="OrthoDB" id="9775346at2"/>
<dbReference type="PANTHER" id="PTHR34070">
    <property type="entry name" value="ARMADILLO-TYPE FOLD"/>
    <property type="match status" value="1"/>
</dbReference>
<dbReference type="AlphaFoldDB" id="A0A4R6V1A3"/>
<organism evidence="1 2">
    <name type="scientific">Actinorugispora endophytica</name>
    <dbReference type="NCBI Taxonomy" id="1605990"/>
    <lineage>
        <taxon>Bacteria</taxon>
        <taxon>Bacillati</taxon>
        <taxon>Actinomycetota</taxon>
        <taxon>Actinomycetes</taxon>
        <taxon>Streptosporangiales</taxon>
        <taxon>Nocardiopsidaceae</taxon>
        <taxon>Actinorugispora</taxon>
    </lineage>
</organism>
<dbReference type="Gene3D" id="1.25.10.90">
    <property type="match status" value="1"/>
</dbReference>
<dbReference type="EMBL" id="SNYN01000008">
    <property type="protein sequence ID" value="TDQ52150.1"/>
    <property type="molecule type" value="Genomic_DNA"/>
</dbReference>
<comment type="caution">
    <text evidence="1">The sequence shown here is derived from an EMBL/GenBank/DDBJ whole genome shotgun (WGS) entry which is preliminary data.</text>
</comment>
<reference evidence="1 2" key="1">
    <citation type="submission" date="2019-03" db="EMBL/GenBank/DDBJ databases">
        <title>Genomic Encyclopedia of Type Strains, Phase IV (KMG-IV): sequencing the most valuable type-strain genomes for metagenomic binning, comparative biology and taxonomic classification.</title>
        <authorList>
            <person name="Goeker M."/>
        </authorList>
    </citation>
    <scope>NUCLEOTIDE SEQUENCE [LARGE SCALE GENOMIC DNA]</scope>
    <source>
        <strain evidence="1 2">DSM 46770</strain>
    </source>
</reference>
<evidence type="ECO:0000313" key="2">
    <source>
        <dbReference type="Proteomes" id="UP000295281"/>
    </source>
</evidence>
<gene>
    <name evidence="1" type="ORF">EV190_108132</name>
</gene>
<protein>
    <submittedName>
        <fullName evidence="1">3-methyladenine DNA glycosylase AlkD</fullName>
    </submittedName>
</protein>
<accession>A0A4R6V1A3</accession>
<dbReference type="SUPFAM" id="SSF48371">
    <property type="entry name" value="ARM repeat"/>
    <property type="match status" value="1"/>
</dbReference>
<dbReference type="Proteomes" id="UP000295281">
    <property type="component" value="Unassembled WGS sequence"/>
</dbReference>
<dbReference type="InterPro" id="IPR016024">
    <property type="entry name" value="ARM-type_fold"/>
</dbReference>
<dbReference type="RefSeq" id="WP_133741799.1">
    <property type="nucleotide sequence ID" value="NZ_SNYN01000008.1"/>
</dbReference>
<name>A0A4R6V1A3_9ACTN</name>
<dbReference type="CDD" id="cd07064">
    <property type="entry name" value="AlkD_like_1"/>
    <property type="match status" value="1"/>
</dbReference>
<sequence length="230" mass="26037">MPAHLGLIAAVRDRLRRFADPGKADSMRRYMKSVMPFHGVQAGPRRRVFAEVFAANPIEDQETWEDTVRTLWRVASHREERYAAVELTGHRLYTAFQTPATAALYEDLITAGAWWDYVDPLAVNRVGPLLRAHPTELRPLVSGWALAGDLWLRRSAILCQVGAGAETDADLLLGSIEPNLRHPDFFVRKAIGWALREYARTDPGSVLKFVDEHESRISALSRREALRNLR</sequence>